<evidence type="ECO:0000256" key="12">
    <source>
        <dbReference type="SAM" id="Coils"/>
    </source>
</evidence>
<dbReference type="PANTHER" id="PTHR45436">
    <property type="entry name" value="SENSOR HISTIDINE KINASE YKOH"/>
    <property type="match status" value="1"/>
</dbReference>
<dbReference type="Gene3D" id="3.30.565.10">
    <property type="entry name" value="Histidine kinase-like ATPase, C-terminal domain"/>
    <property type="match status" value="1"/>
</dbReference>
<reference evidence="16 17" key="1">
    <citation type="submission" date="2018-08" db="EMBL/GenBank/DDBJ databases">
        <title>Wenzhouxiangella salilacus sp. nov., a novel bacterium isolated from a saline lake in Xinjiang Province, China.</title>
        <authorList>
            <person name="Han S."/>
        </authorList>
    </citation>
    <scope>NUCLEOTIDE SEQUENCE [LARGE SCALE GENOMIC DNA]</scope>
    <source>
        <strain evidence="16 17">XDB06</strain>
    </source>
</reference>
<keyword evidence="6" id="KW-0808">Transferase</keyword>
<dbReference type="PRINTS" id="PR00344">
    <property type="entry name" value="BCTRLSENSOR"/>
</dbReference>
<keyword evidence="10" id="KW-0902">Two-component regulatory system</keyword>
<evidence type="ECO:0000256" key="6">
    <source>
        <dbReference type="ARBA" id="ARBA00022679"/>
    </source>
</evidence>
<keyword evidence="12" id="KW-0175">Coiled coil</keyword>
<dbReference type="InterPro" id="IPR003660">
    <property type="entry name" value="HAMP_dom"/>
</dbReference>
<dbReference type="Pfam" id="PF00512">
    <property type="entry name" value="HisKA"/>
    <property type="match status" value="1"/>
</dbReference>
<dbReference type="SUPFAM" id="SSF55874">
    <property type="entry name" value="ATPase domain of HSP90 chaperone/DNA topoisomerase II/histidine kinase"/>
    <property type="match status" value="1"/>
</dbReference>
<keyword evidence="8" id="KW-0418">Kinase</keyword>
<dbReference type="InterPro" id="IPR005467">
    <property type="entry name" value="His_kinase_dom"/>
</dbReference>
<gene>
    <name evidence="16" type="ORF">DZC52_01890</name>
</gene>
<keyword evidence="11 13" id="KW-0472">Membrane</keyword>
<evidence type="ECO:0000256" key="1">
    <source>
        <dbReference type="ARBA" id="ARBA00000085"/>
    </source>
</evidence>
<dbReference type="InterPro" id="IPR003594">
    <property type="entry name" value="HATPase_dom"/>
</dbReference>
<evidence type="ECO:0000256" key="11">
    <source>
        <dbReference type="ARBA" id="ARBA00023136"/>
    </source>
</evidence>
<evidence type="ECO:0000256" key="13">
    <source>
        <dbReference type="SAM" id="Phobius"/>
    </source>
</evidence>
<dbReference type="Pfam" id="PF02518">
    <property type="entry name" value="HATPase_c"/>
    <property type="match status" value="1"/>
</dbReference>
<dbReference type="InterPro" id="IPR050428">
    <property type="entry name" value="TCS_sensor_his_kinase"/>
</dbReference>
<dbReference type="InterPro" id="IPR029151">
    <property type="entry name" value="Sensor-like_sf"/>
</dbReference>
<evidence type="ECO:0000256" key="7">
    <source>
        <dbReference type="ARBA" id="ARBA00022692"/>
    </source>
</evidence>
<dbReference type="PANTHER" id="PTHR45436:SF5">
    <property type="entry name" value="SENSOR HISTIDINE KINASE TRCS"/>
    <property type="match status" value="1"/>
</dbReference>
<comment type="catalytic activity">
    <reaction evidence="1">
        <text>ATP + protein L-histidine = ADP + protein N-phospho-L-histidine.</text>
        <dbReference type="EC" id="2.7.13.3"/>
    </reaction>
</comment>
<dbReference type="Gene3D" id="1.10.287.130">
    <property type="match status" value="1"/>
</dbReference>
<dbReference type="SMART" id="SM00387">
    <property type="entry name" value="HATPase_c"/>
    <property type="match status" value="1"/>
</dbReference>
<proteinExistence type="predicted"/>
<dbReference type="Gene3D" id="3.30.450.290">
    <property type="match status" value="1"/>
</dbReference>
<comment type="caution">
    <text evidence="16">The sequence shown here is derived from an EMBL/GenBank/DDBJ whole genome shotgun (WGS) entry which is preliminary data.</text>
</comment>
<accession>A0A3E1KBY9</accession>
<dbReference type="SUPFAM" id="SSF103190">
    <property type="entry name" value="Sensory domain-like"/>
    <property type="match status" value="1"/>
</dbReference>
<dbReference type="PROSITE" id="PS50109">
    <property type="entry name" value="HIS_KIN"/>
    <property type="match status" value="1"/>
</dbReference>
<feature type="domain" description="HAMP" evidence="15">
    <location>
        <begin position="197"/>
        <end position="249"/>
    </location>
</feature>
<evidence type="ECO:0000313" key="17">
    <source>
        <dbReference type="Proteomes" id="UP000260351"/>
    </source>
</evidence>
<dbReference type="GO" id="GO:0000155">
    <property type="term" value="F:phosphorelay sensor kinase activity"/>
    <property type="evidence" value="ECO:0007669"/>
    <property type="project" value="InterPro"/>
</dbReference>
<feature type="transmembrane region" description="Helical" evidence="13">
    <location>
        <begin position="177"/>
        <end position="198"/>
    </location>
</feature>
<feature type="transmembrane region" description="Helical" evidence="13">
    <location>
        <begin position="15"/>
        <end position="37"/>
    </location>
</feature>
<keyword evidence="7 13" id="KW-0812">Transmembrane</keyword>
<comment type="subcellular location">
    <subcellularLocation>
        <location evidence="2">Cell membrane</location>
        <topology evidence="2">Multi-pass membrane protein</topology>
    </subcellularLocation>
</comment>
<dbReference type="AlphaFoldDB" id="A0A3E1KBY9"/>
<name>A0A3E1KBY9_9GAMM</name>
<feature type="coiled-coil region" evidence="12">
    <location>
        <begin position="244"/>
        <end position="271"/>
    </location>
</feature>
<sequence length="490" mass="54453">MAHVTLLKPLRSLRLQLILLVILPLAVFGTLAVWLTYEGVETLIERRLQKEIELVARTLRVPVEQAMQERDRQDIQRTLDAAFEIGRVYGAYVYDADGRRIAVAGEAWPGPREQIEAAELVQIGEETGRYAQLAGEPVFSYFVPLTGATGRIVGLLQVVRLESEIARRLDQIQVRSWLAWATVMGVLLLIVLFGHRLAVGRHVERLVDSMALVESGDRSHRARVDGPVEIASVAAALNRMLDGLDRMAGELSRQRRERRRMERRMLEQENLARLGQFSSGVAHELGSPLTVIDGDTRRLQREDGLSDDSIRRLERIRRQVARTRELINQLMEFARSDRSDPEPVDLQRLVQRVLAGVRPECESRGIELRLAGTDASVTVSGWPARLEHALLNLVRNAVQAAERRVCVTLGHDGDGRVVVTVEDDGPGVPPDQRERIFEPFHTAGKGQGGTGLGLAIVRGVAEEHGASIEVGVSEALGGSRMVMTLQARKE</sequence>
<protein>
    <recommendedName>
        <fullName evidence="3">histidine kinase</fullName>
        <ecNumber evidence="3">2.7.13.3</ecNumber>
    </recommendedName>
</protein>
<evidence type="ECO:0000256" key="10">
    <source>
        <dbReference type="ARBA" id="ARBA00023012"/>
    </source>
</evidence>
<dbReference type="InterPro" id="IPR004358">
    <property type="entry name" value="Sig_transdc_His_kin-like_C"/>
</dbReference>
<dbReference type="EC" id="2.7.13.3" evidence="3"/>
<dbReference type="EMBL" id="QUZK01000012">
    <property type="protein sequence ID" value="RFF32242.1"/>
    <property type="molecule type" value="Genomic_DNA"/>
</dbReference>
<dbReference type="InterPro" id="IPR036890">
    <property type="entry name" value="HATPase_C_sf"/>
</dbReference>
<keyword evidence="4" id="KW-1003">Cell membrane</keyword>
<dbReference type="Proteomes" id="UP000260351">
    <property type="component" value="Unassembled WGS sequence"/>
</dbReference>
<keyword evidence="5" id="KW-0597">Phosphoprotein</keyword>
<dbReference type="CDD" id="cd18773">
    <property type="entry name" value="PDC1_HK_sensor"/>
    <property type="match status" value="1"/>
</dbReference>
<evidence type="ECO:0000256" key="8">
    <source>
        <dbReference type="ARBA" id="ARBA00022777"/>
    </source>
</evidence>
<feature type="domain" description="Histidine kinase" evidence="14">
    <location>
        <begin position="280"/>
        <end position="489"/>
    </location>
</feature>
<evidence type="ECO:0000256" key="2">
    <source>
        <dbReference type="ARBA" id="ARBA00004651"/>
    </source>
</evidence>
<evidence type="ECO:0000259" key="15">
    <source>
        <dbReference type="PROSITE" id="PS50885"/>
    </source>
</evidence>
<keyword evidence="9 13" id="KW-1133">Transmembrane helix</keyword>
<dbReference type="SMART" id="SM00304">
    <property type="entry name" value="HAMP"/>
    <property type="match status" value="1"/>
</dbReference>
<dbReference type="CDD" id="cd06225">
    <property type="entry name" value="HAMP"/>
    <property type="match status" value="1"/>
</dbReference>
<dbReference type="OrthoDB" id="1931120at2"/>
<dbReference type="Pfam" id="PF00672">
    <property type="entry name" value="HAMP"/>
    <property type="match status" value="1"/>
</dbReference>
<evidence type="ECO:0000313" key="16">
    <source>
        <dbReference type="EMBL" id="RFF32242.1"/>
    </source>
</evidence>
<dbReference type="InterPro" id="IPR036097">
    <property type="entry name" value="HisK_dim/P_sf"/>
</dbReference>
<dbReference type="CDD" id="cd00082">
    <property type="entry name" value="HisKA"/>
    <property type="match status" value="1"/>
</dbReference>
<dbReference type="Gene3D" id="6.10.340.10">
    <property type="match status" value="1"/>
</dbReference>
<dbReference type="CDD" id="cd00075">
    <property type="entry name" value="HATPase"/>
    <property type="match status" value="1"/>
</dbReference>
<dbReference type="PROSITE" id="PS50885">
    <property type="entry name" value="HAMP"/>
    <property type="match status" value="1"/>
</dbReference>
<evidence type="ECO:0000256" key="3">
    <source>
        <dbReference type="ARBA" id="ARBA00012438"/>
    </source>
</evidence>
<dbReference type="GO" id="GO:0005886">
    <property type="term" value="C:plasma membrane"/>
    <property type="evidence" value="ECO:0007669"/>
    <property type="project" value="UniProtKB-SubCell"/>
</dbReference>
<dbReference type="InterPro" id="IPR003661">
    <property type="entry name" value="HisK_dim/P_dom"/>
</dbReference>
<evidence type="ECO:0000256" key="5">
    <source>
        <dbReference type="ARBA" id="ARBA00022553"/>
    </source>
</evidence>
<dbReference type="SUPFAM" id="SSF47384">
    <property type="entry name" value="Homodimeric domain of signal transducing histidine kinase"/>
    <property type="match status" value="1"/>
</dbReference>
<evidence type="ECO:0000256" key="4">
    <source>
        <dbReference type="ARBA" id="ARBA00022475"/>
    </source>
</evidence>
<keyword evidence="17" id="KW-1185">Reference proteome</keyword>
<organism evidence="16 17">
    <name type="scientific">Wenzhouxiangella sediminis</name>
    <dbReference type="NCBI Taxonomy" id="1792836"/>
    <lineage>
        <taxon>Bacteria</taxon>
        <taxon>Pseudomonadati</taxon>
        <taxon>Pseudomonadota</taxon>
        <taxon>Gammaproteobacteria</taxon>
        <taxon>Chromatiales</taxon>
        <taxon>Wenzhouxiangellaceae</taxon>
        <taxon>Wenzhouxiangella</taxon>
    </lineage>
</organism>
<evidence type="ECO:0000259" key="14">
    <source>
        <dbReference type="PROSITE" id="PS50109"/>
    </source>
</evidence>
<dbReference type="SMART" id="SM00388">
    <property type="entry name" value="HisKA"/>
    <property type="match status" value="1"/>
</dbReference>
<evidence type="ECO:0000256" key="9">
    <source>
        <dbReference type="ARBA" id="ARBA00022989"/>
    </source>
</evidence>